<feature type="repeat" description="TPR" evidence="1">
    <location>
        <begin position="241"/>
        <end position="274"/>
    </location>
</feature>
<dbReference type="SMART" id="SM00028">
    <property type="entry name" value="TPR"/>
    <property type="match status" value="6"/>
</dbReference>
<sequence>MNAIILSLGLLVCLPSLIYSQAVNSVDSLENLLSAASDSDRIEILSQLCWELKQVDTKKAIQYGEEAYTMAEARTDIRNMGNSHCNLGIVYAMQGNYHRAQEYFLSSISYREQLSDTLGLAYGFKGLGNIHQLLKEFDKAVLYFKRSLELYERKGSVSNRLAALNNLGLAYKEWGEYDSALKYYDQRLDLARSTGEKVSEASVLNNIAGVYLNQRQFKNALFTYQQSLRIKKEIGDIKGEALVLGNIGELYFEMDNVPAALDYFFQSLDIRKSIDYPYGVMNTSIRIAKIYLEMKNTEEAIRYAWEALELAKKINMVEPQKESLQILSEAYEQDNNYAAALIYFNQYSSLKDSLLNLNNIRKMIEAESRYEQMNMEKEVKLMELELSLKNQELRKKKGVITIIILSIGMVVVIGIVVAKHQQNRIQRHRAASTFYLKTIQNLELEEGKLKNELERKRRELTTMALDLVQRSNTMKEVRKELSVLSYSKRTNEFLDKLSSLQKMVGYACRQDKNWEDFKVYFENVHQNFLSYLKSKYPKLTGTDLKICTLSRLNFSIKEMAEILHISPESVKIARHRLRKRLSLDTNEELNSFIIGIEMEKR</sequence>
<evidence type="ECO:0000313" key="4">
    <source>
        <dbReference type="EMBL" id="ELR70692.1"/>
    </source>
</evidence>
<dbReference type="PANTHER" id="PTHR10098">
    <property type="entry name" value="RAPSYN-RELATED"/>
    <property type="match status" value="1"/>
</dbReference>
<dbReference type="Gene3D" id="1.25.40.10">
    <property type="entry name" value="Tetratricopeptide repeat domain"/>
    <property type="match status" value="1"/>
</dbReference>
<keyword evidence="2" id="KW-0175">Coiled coil</keyword>
<organism evidence="4 5">
    <name type="scientific">Fulvivirga imtechensis AK7</name>
    <dbReference type="NCBI Taxonomy" id="1237149"/>
    <lineage>
        <taxon>Bacteria</taxon>
        <taxon>Pseudomonadati</taxon>
        <taxon>Bacteroidota</taxon>
        <taxon>Cytophagia</taxon>
        <taxon>Cytophagales</taxon>
        <taxon>Fulvivirgaceae</taxon>
        <taxon>Fulvivirga</taxon>
    </lineage>
</organism>
<proteinExistence type="predicted"/>
<comment type="caution">
    <text evidence="4">The sequence shown here is derived from an EMBL/GenBank/DDBJ whole genome shotgun (WGS) entry which is preliminary data.</text>
</comment>
<dbReference type="eggNOG" id="COG0457">
    <property type="taxonomic scope" value="Bacteria"/>
</dbReference>
<reference evidence="4 5" key="1">
    <citation type="submission" date="2012-12" db="EMBL/GenBank/DDBJ databases">
        <title>Genome assembly of Fulvivirga imtechensis AK7.</title>
        <authorList>
            <person name="Nupur N."/>
            <person name="Khatri I."/>
            <person name="Kumar R."/>
            <person name="Subramanian S."/>
            <person name="Pinnaka A."/>
        </authorList>
    </citation>
    <scope>NUCLEOTIDE SEQUENCE [LARGE SCALE GENOMIC DNA]</scope>
    <source>
        <strain evidence="4 5">AK7</strain>
    </source>
</reference>
<dbReference type="PROSITE" id="PS50005">
    <property type="entry name" value="TPR"/>
    <property type="match status" value="5"/>
</dbReference>
<gene>
    <name evidence="4" type="ORF">C900_03465</name>
</gene>
<feature type="transmembrane region" description="Helical" evidence="3">
    <location>
        <begin position="398"/>
        <end position="418"/>
    </location>
</feature>
<accession>L8JTQ8</accession>
<feature type="repeat" description="TPR" evidence="1">
    <location>
        <begin position="201"/>
        <end position="234"/>
    </location>
</feature>
<keyword evidence="5" id="KW-1185">Reference proteome</keyword>
<dbReference type="Pfam" id="PF13424">
    <property type="entry name" value="TPR_12"/>
    <property type="match status" value="2"/>
</dbReference>
<keyword evidence="3" id="KW-0472">Membrane</keyword>
<evidence type="ECO:0000256" key="1">
    <source>
        <dbReference type="PROSITE-ProRule" id="PRU00339"/>
    </source>
</evidence>
<dbReference type="InterPro" id="IPR036388">
    <property type="entry name" value="WH-like_DNA-bd_sf"/>
</dbReference>
<dbReference type="STRING" id="1237149.C900_03465"/>
<dbReference type="GO" id="GO:0006355">
    <property type="term" value="P:regulation of DNA-templated transcription"/>
    <property type="evidence" value="ECO:0007669"/>
    <property type="project" value="InterPro"/>
</dbReference>
<dbReference type="Gene3D" id="1.10.10.10">
    <property type="entry name" value="Winged helix-like DNA-binding domain superfamily/Winged helix DNA-binding domain"/>
    <property type="match status" value="1"/>
</dbReference>
<dbReference type="InterPro" id="IPR011990">
    <property type="entry name" value="TPR-like_helical_dom_sf"/>
</dbReference>
<dbReference type="InterPro" id="IPR016032">
    <property type="entry name" value="Sig_transdc_resp-reg_C-effctor"/>
</dbReference>
<dbReference type="SUPFAM" id="SSF48452">
    <property type="entry name" value="TPR-like"/>
    <property type="match status" value="2"/>
</dbReference>
<dbReference type="SUPFAM" id="SSF46894">
    <property type="entry name" value="C-terminal effector domain of the bipartite response regulators"/>
    <property type="match status" value="1"/>
</dbReference>
<evidence type="ECO:0000256" key="2">
    <source>
        <dbReference type="SAM" id="Coils"/>
    </source>
</evidence>
<dbReference type="RefSeq" id="WP_009580833.1">
    <property type="nucleotide sequence ID" value="NZ_AMZN01000050.1"/>
</dbReference>
<feature type="repeat" description="TPR" evidence="1">
    <location>
        <begin position="161"/>
        <end position="194"/>
    </location>
</feature>
<feature type="coiled-coil region" evidence="2">
    <location>
        <begin position="439"/>
        <end position="470"/>
    </location>
</feature>
<keyword evidence="3" id="KW-1133">Transmembrane helix</keyword>
<feature type="repeat" description="TPR" evidence="1">
    <location>
        <begin position="121"/>
        <end position="154"/>
    </location>
</feature>
<dbReference type="EMBL" id="AMZN01000050">
    <property type="protein sequence ID" value="ELR70692.1"/>
    <property type="molecule type" value="Genomic_DNA"/>
</dbReference>
<keyword evidence="1" id="KW-0802">TPR repeat</keyword>
<feature type="repeat" description="TPR" evidence="1">
    <location>
        <begin position="81"/>
        <end position="114"/>
    </location>
</feature>
<evidence type="ECO:0000256" key="3">
    <source>
        <dbReference type="SAM" id="Phobius"/>
    </source>
</evidence>
<evidence type="ECO:0000313" key="5">
    <source>
        <dbReference type="Proteomes" id="UP000011135"/>
    </source>
</evidence>
<keyword evidence="3" id="KW-0812">Transmembrane</keyword>
<dbReference type="AlphaFoldDB" id="L8JTQ8"/>
<name>L8JTQ8_9BACT</name>
<dbReference type="GO" id="GO:0003677">
    <property type="term" value="F:DNA binding"/>
    <property type="evidence" value="ECO:0007669"/>
    <property type="project" value="InterPro"/>
</dbReference>
<dbReference type="Proteomes" id="UP000011135">
    <property type="component" value="Unassembled WGS sequence"/>
</dbReference>
<dbReference type="InterPro" id="IPR019734">
    <property type="entry name" value="TPR_rpt"/>
</dbReference>
<dbReference type="Pfam" id="PF13374">
    <property type="entry name" value="TPR_10"/>
    <property type="match status" value="1"/>
</dbReference>
<dbReference type="Pfam" id="PF13181">
    <property type="entry name" value="TPR_8"/>
    <property type="match status" value="1"/>
</dbReference>
<dbReference type="OrthoDB" id="1523128at2"/>
<protein>
    <submittedName>
        <fullName evidence="4">TPR repeat-containing protein</fullName>
    </submittedName>
</protein>